<evidence type="ECO:0000313" key="1">
    <source>
        <dbReference type="EMBL" id="CAD8996892.1"/>
    </source>
</evidence>
<dbReference type="AlphaFoldDB" id="A0A7S1N4K3"/>
<protein>
    <submittedName>
        <fullName evidence="1">Uncharacterized protein</fullName>
    </submittedName>
</protein>
<proteinExistence type="predicted"/>
<sequence length="112" mass="12547">MRPLSRAFQEDHPSLSLAHGRIRANLPGDDLLNEGKGQGVRQWPPPSGVALVHLFGPGVCQTVSPSLPKWVALCLTINKNQVEKWIWHPRKPPMPRFGSHEQHGHFSVLRDP</sequence>
<accession>A0A7S1N4K3</accession>
<gene>
    <name evidence="1" type="ORF">EGYM00392_LOCUS7955</name>
</gene>
<dbReference type="EMBL" id="HBGA01020561">
    <property type="protein sequence ID" value="CAD8996892.1"/>
    <property type="molecule type" value="Transcribed_RNA"/>
</dbReference>
<reference evidence="1" key="1">
    <citation type="submission" date="2021-01" db="EMBL/GenBank/DDBJ databases">
        <authorList>
            <person name="Corre E."/>
            <person name="Pelletier E."/>
            <person name="Niang G."/>
            <person name="Scheremetjew M."/>
            <person name="Finn R."/>
            <person name="Kale V."/>
            <person name="Holt S."/>
            <person name="Cochrane G."/>
            <person name="Meng A."/>
            <person name="Brown T."/>
            <person name="Cohen L."/>
        </authorList>
    </citation>
    <scope>NUCLEOTIDE SEQUENCE</scope>
    <source>
        <strain evidence="1">NIES-381</strain>
    </source>
</reference>
<name>A0A7S1N4K3_9EUGL</name>
<organism evidence="1">
    <name type="scientific">Eutreptiella gymnastica</name>
    <dbReference type="NCBI Taxonomy" id="73025"/>
    <lineage>
        <taxon>Eukaryota</taxon>
        <taxon>Discoba</taxon>
        <taxon>Euglenozoa</taxon>
        <taxon>Euglenida</taxon>
        <taxon>Spirocuta</taxon>
        <taxon>Euglenophyceae</taxon>
        <taxon>Eutreptiales</taxon>
        <taxon>Eutreptiaceae</taxon>
        <taxon>Eutreptiella</taxon>
    </lineage>
</organism>